<gene>
    <name evidence="1" type="ORF">JI435_118440</name>
</gene>
<dbReference type="AlphaFoldDB" id="A0A7U2IB65"/>
<dbReference type="EMBL" id="CP069042">
    <property type="protein sequence ID" value="QRD06470.1"/>
    <property type="molecule type" value="Genomic_DNA"/>
</dbReference>
<proteinExistence type="predicted"/>
<dbReference type="VEuPathDB" id="FungiDB:JI435_118440"/>
<reference evidence="2" key="1">
    <citation type="journal article" date="2021" name="BMC Genomics">
        <title>Chromosome-level genome assembly and manually-curated proteome of model necrotroph Parastagonospora nodorum Sn15 reveals a genome-wide trove of candidate effector homologs, and redundancy of virulence-related functions within an accessory chromosome.</title>
        <authorList>
            <person name="Bertazzoni S."/>
            <person name="Jones D.A.B."/>
            <person name="Phan H.T."/>
            <person name="Tan K.-C."/>
            <person name="Hane J.K."/>
        </authorList>
    </citation>
    <scope>NUCLEOTIDE SEQUENCE [LARGE SCALE GENOMIC DNA]</scope>
    <source>
        <strain evidence="2">SN15 / ATCC MYA-4574 / FGSC 10173)</strain>
    </source>
</reference>
<evidence type="ECO:0000313" key="1">
    <source>
        <dbReference type="EMBL" id="QRD06470.1"/>
    </source>
</evidence>
<dbReference type="Proteomes" id="UP000663193">
    <property type="component" value="Chromosome 20"/>
</dbReference>
<name>A0A7U2IB65_PHANO</name>
<protein>
    <submittedName>
        <fullName evidence="1">Uncharacterized protein</fullName>
    </submittedName>
</protein>
<sequence>MLLAAINFLVTAIGPTTINTSSDLPKQHSAEFLAKKAKIIEKYGEEYYRKAYDVAPRLKALTKLYGHPKNFDTSKVITNVAEHEDLLAEYAERLDLSVASCMRRTNMLKRAFDRFDSGLLSPEFVAREDHMTQVAMYEAVMALDRARSAMRMQGREADFPELIGQIDGAITRVEKTKGEKGLGR</sequence>
<dbReference type="RefSeq" id="XP_001802081.1">
    <property type="nucleotide sequence ID" value="XM_001802029.1"/>
</dbReference>
<accession>A0A7U2IB65</accession>
<organism evidence="1 2">
    <name type="scientific">Phaeosphaeria nodorum (strain SN15 / ATCC MYA-4574 / FGSC 10173)</name>
    <name type="common">Glume blotch fungus</name>
    <name type="synonym">Parastagonospora nodorum</name>
    <dbReference type="NCBI Taxonomy" id="321614"/>
    <lineage>
        <taxon>Eukaryota</taxon>
        <taxon>Fungi</taxon>
        <taxon>Dikarya</taxon>
        <taxon>Ascomycota</taxon>
        <taxon>Pezizomycotina</taxon>
        <taxon>Dothideomycetes</taxon>
        <taxon>Pleosporomycetidae</taxon>
        <taxon>Pleosporales</taxon>
        <taxon>Pleosporineae</taxon>
        <taxon>Phaeosphaeriaceae</taxon>
        <taxon>Parastagonospora</taxon>
    </lineage>
</organism>
<dbReference type="KEGG" id="pno:SNOG_11844"/>
<evidence type="ECO:0000313" key="2">
    <source>
        <dbReference type="Proteomes" id="UP000663193"/>
    </source>
</evidence>
<keyword evidence="2" id="KW-1185">Reference proteome</keyword>